<dbReference type="EMBL" id="JBDKXB010000024">
    <property type="protein sequence ID" value="MEY6433618.1"/>
    <property type="molecule type" value="Genomic_DNA"/>
</dbReference>
<feature type="transmembrane region" description="Helical" evidence="8">
    <location>
        <begin position="524"/>
        <end position="543"/>
    </location>
</feature>
<evidence type="ECO:0000313" key="11">
    <source>
        <dbReference type="Proteomes" id="UP001564408"/>
    </source>
</evidence>
<keyword evidence="4 7" id="KW-0812">Transmembrane</keyword>
<feature type="transmembrane region" description="Helical" evidence="8">
    <location>
        <begin position="155"/>
        <end position="178"/>
    </location>
</feature>
<feature type="transmembrane region" description="Helical" evidence="8">
    <location>
        <begin position="127"/>
        <end position="143"/>
    </location>
</feature>
<protein>
    <submittedName>
        <fullName evidence="10">Proton-conducting transporter membrane subunit</fullName>
    </submittedName>
</protein>
<feature type="transmembrane region" description="Helical" evidence="8">
    <location>
        <begin position="319"/>
        <end position="344"/>
    </location>
</feature>
<feature type="transmembrane region" description="Helical" evidence="8">
    <location>
        <begin position="262"/>
        <end position="284"/>
    </location>
</feature>
<comment type="caution">
    <text evidence="10">The sequence shown here is derived from an EMBL/GenBank/DDBJ whole genome shotgun (WGS) entry which is preliminary data.</text>
</comment>
<evidence type="ECO:0000256" key="7">
    <source>
        <dbReference type="RuleBase" id="RU000320"/>
    </source>
</evidence>
<dbReference type="PANTHER" id="PTHR42703:SF1">
    <property type="entry name" value="NA(+)_H(+) ANTIPORTER SUBUNIT D1"/>
    <property type="match status" value="1"/>
</dbReference>
<evidence type="ECO:0000256" key="8">
    <source>
        <dbReference type="SAM" id="Phobius"/>
    </source>
</evidence>
<feature type="domain" description="NADH:quinone oxidoreductase/Mrp antiporter transmembrane" evidence="9">
    <location>
        <begin position="121"/>
        <end position="379"/>
    </location>
</feature>
<evidence type="ECO:0000256" key="3">
    <source>
        <dbReference type="ARBA" id="ARBA00022475"/>
    </source>
</evidence>
<accession>A0ABV4BJY6</accession>
<feature type="transmembrane region" description="Helical" evidence="8">
    <location>
        <begin position="6"/>
        <end position="25"/>
    </location>
</feature>
<name>A0ABV4BJY6_9GAMM</name>
<keyword evidence="3" id="KW-1003">Cell membrane</keyword>
<feature type="transmembrane region" description="Helical" evidence="8">
    <location>
        <begin position="291"/>
        <end position="313"/>
    </location>
</feature>
<feature type="transmembrane region" description="Helical" evidence="8">
    <location>
        <begin position="388"/>
        <end position="408"/>
    </location>
</feature>
<feature type="transmembrane region" description="Helical" evidence="8">
    <location>
        <begin position="351"/>
        <end position="376"/>
    </location>
</feature>
<evidence type="ECO:0000256" key="1">
    <source>
        <dbReference type="ARBA" id="ARBA00004651"/>
    </source>
</evidence>
<comment type="similarity">
    <text evidence="2">Belongs to the CPA3 antiporters (TC 2.A.63) subunit D family.</text>
</comment>
<dbReference type="InterPro" id="IPR001750">
    <property type="entry name" value="ND/Mrp_TM"/>
</dbReference>
<dbReference type="PANTHER" id="PTHR42703">
    <property type="entry name" value="NADH DEHYDROGENASE"/>
    <property type="match status" value="1"/>
</dbReference>
<comment type="subcellular location">
    <subcellularLocation>
        <location evidence="1">Cell membrane</location>
        <topology evidence="1">Multi-pass membrane protein</topology>
    </subcellularLocation>
    <subcellularLocation>
        <location evidence="7">Membrane</location>
        <topology evidence="7">Multi-pass membrane protein</topology>
    </subcellularLocation>
</comment>
<proteinExistence type="inferred from homology"/>
<feature type="transmembrane region" description="Helical" evidence="8">
    <location>
        <begin position="428"/>
        <end position="449"/>
    </location>
</feature>
<evidence type="ECO:0000256" key="4">
    <source>
        <dbReference type="ARBA" id="ARBA00022692"/>
    </source>
</evidence>
<evidence type="ECO:0000256" key="5">
    <source>
        <dbReference type="ARBA" id="ARBA00022989"/>
    </source>
</evidence>
<keyword evidence="6 8" id="KW-0472">Membrane</keyword>
<feature type="transmembrane region" description="Helical" evidence="8">
    <location>
        <begin position="104"/>
        <end position="121"/>
    </location>
</feature>
<evidence type="ECO:0000313" key="10">
    <source>
        <dbReference type="EMBL" id="MEY6433618.1"/>
    </source>
</evidence>
<feature type="transmembrane region" description="Helical" evidence="8">
    <location>
        <begin position="71"/>
        <end position="92"/>
    </location>
</feature>
<feature type="transmembrane region" description="Helical" evidence="8">
    <location>
        <begin position="235"/>
        <end position="256"/>
    </location>
</feature>
<gene>
    <name evidence="10" type="ORF">ABC977_14525</name>
</gene>
<evidence type="ECO:0000256" key="2">
    <source>
        <dbReference type="ARBA" id="ARBA00005346"/>
    </source>
</evidence>
<sequence>MNEDNAWLLVASLALPLAMLIAGLVPGWRRHLSAWLVVAPLPALAAALLVVEAPPLVLDEAGLKIGLALDQPGALLLGVAALLWSAAGAYAWRYLRGDSSEGRFVVYWLLSLTGCLGVFLAADLVSFYLFFGLVSLAAYGLVVHDGTPRARHAAVVYIALAVFGEACLLLAFVLLAAATPGESLLIRDVVAALPSSPLRDQTLAFLLLGFGLKAGLLPLHLWLPLAHPAAPMPASAVLSGAIIKTGLFGLMIFLPFGAELPGWAWGLTTVGLVTALYGALIGLFQANPKTVLAYSSISQMGVATAILGMGLALGEAAAVLVAAFYAAHHVLVKGALFLAVGVVAATGRRRLWPVLLPTAVLALGLGGLPLTGGFLAKLVAKPWLDEGLVGLVATLSAVATTMLMVHFLRRLLANLAVEPMNRAPLGLILPWAGLAVAALFVPWVLYARVLAAADPTEVLTMAYLLAAAGPVLAGLALGLILVRWGNRLPPIPEGDVGVWGERAVRATFAWGRPLARLDAVLRQWPAAGLALLTLALLLGLSMLGGP</sequence>
<feature type="transmembrane region" description="Helical" evidence="8">
    <location>
        <begin position="461"/>
        <end position="482"/>
    </location>
</feature>
<feature type="transmembrane region" description="Helical" evidence="8">
    <location>
        <begin position="203"/>
        <end position="223"/>
    </location>
</feature>
<feature type="transmembrane region" description="Helical" evidence="8">
    <location>
        <begin position="32"/>
        <end position="51"/>
    </location>
</feature>
<reference evidence="10 11" key="1">
    <citation type="submission" date="2024-05" db="EMBL/GenBank/DDBJ databases">
        <title>Genome Sequence and Characterization of the New Strain Purple Sulfur Bacterium of Genus Thioalkalicoccus.</title>
        <authorList>
            <person name="Bryantseva I.A."/>
            <person name="Kyndt J.A."/>
            <person name="Imhoff J.F."/>
        </authorList>
    </citation>
    <scope>NUCLEOTIDE SEQUENCE [LARGE SCALE GENOMIC DNA]</scope>
    <source>
        <strain evidence="10 11">Um2</strain>
    </source>
</reference>
<dbReference type="RefSeq" id="WP_369668002.1">
    <property type="nucleotide sequence ID" value="NZ_JBDKXB010000024.1"/>
</dbReference>
<dbReference type="InterPro" id="IPR050586">
    <property type="entry name" value="CPA3_Na-H_Antiporter_D"/>
</dbReference>
<evidence type="ECO:0000256" key="6">
    <source>
        <dbReference type="ARBA" id="ARBA00023136"/>
    </source>
</evidence>
<dbReference type="Proteomes" id="UP001564408">
    <property type="component" value="Unassembled WGS sequence"/>
</dbReference>
<evidence type="ECO:0000259" key="9">
    <source>
        <dbReference type="Pfam" id="PF00361"/>
    </source>
</evidence>
<organism evidence="10 11">
    <name type="scientific">Thioalkalicoccus limnaeus</name>
    <dbReference type="NCBI Taxonomy" id="120681"/>
    <lineage>
        <taxon>Bacteria</taxon>
        <taxon>Pseudomonadati</taxon>
        <taxon>Pseudomonadota</taxon>
        <taxon>Gammaproteobacteria</taxon>
        <taxon>Chromatiales</taxon>
        <taxon>Chromatiaceae</taxon>
        <taxon>Thioalkalicoccus</taxon>
    </lineage>
</organism>
<dbReference type="Pfam" id="PF00361">
    <property type="entry name" value="Proton_antipo_M"/>
    <property type="match status" value="1"/>
</dbReference>
<keyword evidence="11" id="KW-1185">Reference proteome</keyword>
<keyword evidence="5 8" id="KW-1133">Transmembrane helix</keyword>